<evidence type="ECO:0000313" key="3">
    <source>
        <dbReference type="Proteomes" id="UP000199005"/>
    </source>
</evidence>
<reference evidence="2 3" key="1">
    <citation type="submission" date="2016-10" db="EMBL/GenBank/DDBJ databases">
        <authorList>
            <person name="de Groot N.N."/>
        </authorList>
    </citation>
    <scope>NUCLEOTIDE SEQUENCE [LARGE SCALE GENOMIC DNA]</scope>
    <source>
        <strain evidence="2 3">DSM 1041</strain>
    </source>
</reference>
<protein>
    <submittedName>
        <fullName evidence="2">Esterase PHB depolymerase</fullName>
    </submittedName>
</protein>
<dbReference type="STRING" id="170623.SAMN04244579_01127"/>
<dbReference type="PANTHER" id="PTHR42972">
    <property type="entry name" value="TOL-PAL SYSTEM PROTEIN TOLB"/>
    <property type="match status" value="1"/>
</dbReference>
<name>A0A1H6RVC0_9GAMM</name>
<dbReference type="EMBL" id="FNYO01000009">
    <property type="protein sequence ID" value="SEI55495.1"/>
    <property type="molecule type" value="Genomic_DNA"/>
</dbReference>
<dbReference type="SUPFAM" id="SSF53474">
    <property type="entry name" value="alpha/beta-Hydrolases"/>
    <property type="match status" value="1"/>
</dbReference>
<dbReference type="InterPro" id="IPR029058">
    <property type="entry name" value="AB_hydrolase_fold"/>
</dbReference>
<dbReference type="PANTHER" id="PTHR42972:SF8">
    <property type="entry name" value="POLYHYDROXYBUTYRATE DEPOLYMERASE"/>
    <property type="match status" value="1"/>
</dbReference>
<feature type="signal peptide" evidence="1">
    <location>
        <begin position="1"/>
        <end position="36"/>
    </location>
</feature>
<evidence type="ECO:0000313" key="2">
    <source>
        <dbReference type="EMBL" id="SEI55495.1"/>
    </source>
</evidence>
<gene>
    <name evidence="2" type="ORF">SAMN04244579_01127</name>
</gene>
<keyword evidence="1" id="KW-0732">Signal</keyword>
<dbReference type="AlphaFoldDB" id="A0A1H6RVC0"/>
<organism evidence="2 3">
    <name type="scientific">Azotobacter beijerinckii</name>
    <dbReference type="NCBI Taxonomy" id="170623"/>
    <lineage>
        <taxon>Bacteria</taxon>
        <taxon>Pseudomonadati</taxon>
        <taxon>Pseudomonadota</taxon>
        <taxon>Gammaproteobacteria</taxon>
        <taxon>Pseudomonadales</taxon>
        <taxon>Pseudomonadaceae</taxon>
        <taxon>Azotobacter</taxon>
    </lineage>
</organism>
<feature type="chain" id="PRO_5011439717" evidence="1">
    <location>
        <begin position="37"/>
        <end position="374"/>
    </location>
</feature>
<proteinExistence type="predicted"/>
<dbReference type="Proteomes" id="UP000199005">
    <property type="component" value="Unassembled WGS sequence"/>
</dbReference>
<accession>A0A1H6RVC0</accession>
<sequence length="374" mass="39807">MNGGSLSHGTMRKIPTPRIKAGLALAALLAVTTAHAQPPTTKLPSYGADIQKTSVSGLSSGAFMTSQLYVAFSDIMVGAGIVAGGPYLCAKSWSDNTLMENATTTCMDPLTPSVGPNTPSLVRQTSSLASSGKIGTLDNLKNDRIYIFSGQNDDTVTTTVVDQTYKFFTSVGVPESSIKYDKSVDAGHALITNSNTDTSCSLTKAPYINDCNFEQSAVILNQIYSDLKPAADQLSSPIIAFDQSEFIDSDNTSMSDTAYAYVPAACQNGKSCPIHVVFHGCKQGAAVIGDKYYAQTGYNQMAEANDFIMLYPQVQPSNASPLNPEGCWDFWGYSSPGDPNPDYFTSNAPQLRAVHKMISRLAGPRSASASLTKE</sequence>
<dbReference type="Gene3D" id="3.40.50.1820">
    <property type="entry name" value="alpha/beta hydrolase"/>
    <property type="match status" value="2"/>
</dbReference>
<evidence type="ECO:0000256" key="1">
    <source>
        <dbReference type="SAM" id="SignalP"/>
    </source>
</evidence>